<evidence type="ECO:0000313" key="3">
    <source>
        <dbReference type="Proteomes" id="UP000228593"/>
    </source>
</evidence>
<feature type="signal peptide" evidence="1">
    <location>
        <begin position="1"/>
        <end position="38"/>
    </location>
</feature>
<feature type="chain" id="PRO_5013802491" description="Secreted protein" evidence="1">
    <location>
        <begin position="39"/>
        <end position="216"/>
    </location>
</feature>
<comment type="caution">
    <text evidence="2">The sequence shown here is derived from an EMBL/GenBank/DDBJ whole genome shotgun (WGS) entry which is preliminary data.</text>
</comment>
<protein>
    <recommendedName>
        <fullName evidence="4">Secreted protein</fullName>
    </recommendedName>
</protein>
<evidence type="ECO:0000313" key="2">
    <source>
        <dbReference type="EMBL" id="PIL40680.1"/>
    </source>
</evidence>
<name>A0A2G8T3Q2_9BURK</name>
<accession>A0A2G8T3Q2</accession>
<keyword evidence="1" id="KW-0732">Signal</keyword>
<organism evidence="2 3">
    <name type="scientific">Massilia psychrophila</name>
    <dbReference type="NCBI Taxonomy" id="1603353"/>
    <lineage>
        <taxon>Bacteria</taxon>
        <taxon>Pseudomonadati</taxon>
        <taxon>Pseudomonadota</taxon>
        <taxon>Betaproteobacteria</taxon>
        <taxon>Burkholderiales</taxon>
        <taxon>Oxalobacteraceae</taxon>
        <taxon>Telluria group</taxon>
        <taxon>Massilia</taxon>
    </lineage>
</organism>
<dbReference type="AlphaFoldDB" id="A0A2G8T3Q2"/>
<sequence>MIFGLVQTIAGRNHIMSSTVTKTLVLAALFAISAAAAAASSNQPPRFLSVPALGLRLPFDLLNLEPFPEDLRATCDQIADDEQHTGRMWIFGRVKDAASTYFVLTGYFKRRSPHPERRLYQIWDDGAVFTILGAKCGGDPHASETFNARDPNAENNGNVPIPILRELARDLATQTVRAFGGPDQLRAAIITQRIDLDTLSPELQDAFRPYFPAATR</sequence>
<gene>
    <name evidence="2" type="ORF">CR103_05770</name>
</gene>
<evidence type="ECO:0008006" key="4">
    <source>
        <dbReference type="Google" id="ProtNLM"/>
    </source>
</evidence>
<reference evidence="2 3" key="1">
    <citation type="submission" date="2017-10" db="EMBL/GenBank/DDBJ databases">
        <title>Massilia psychrophilum sp. nov., a novel purple-pigmented bacterium isolated from Tianshan glacier, Xinjiang Municipality, China.</title>
        <authorList>
            <person name="Wang H."/>
        </authorList>
    </citation>
    <scope>NUCLEOTIDE SEQUENCE [LARGE SCALE GENOMIC DNA]</scope>
    <source>
        <strain evidence="2 3">JCM 30813</strain>
    </source>
</reference>
<dbReference type="Proteomes" id="UP000228593">
    <property type="component" value="Unassembled WGS sequence"/>
</dbReference>
<keyword evidence="3" id="KW-1185">Reference proteome</keyword>
<dbReference type="EMBL" id="PDOB01000006">
    <property type="protein sequence ID" value="PIL40680.1"/>
    <property type="molecule type" value="Genomic_DNA"/>
</dbReference>
<proteinExistence type="predicted"/>
<evidence type="ECO:0000256" key="1">
    <source>
        <dbReference type="SAM" id="SignalP"/>
    </source>
</evidence>